<dbReference type="AlphaFoldDB" id="D5XCM3"/>
<evidence type="ECO:0000313" key="2">
    <source>
        <dbReference type="Proteomes" id="UP000002377"/>
    </source>
</evidence>
<dbReference type="Gene3D" id="2.50.20.20">
    <property type="match status" value="1"/>
</dbReference>
<name>D5XCM3_THEPJ</name>
<dbReference type="OrthoDB" id="1721427at2"/>
<reference evidence="1 2" key="1">
    <citation type="submission" date="2010-05" db="EMBL/GenBank/DDBJ databases">
        <title>Complete sequence of Thermincola sp. JR.</title>
        <authorList>
            <consortium name="US DOE Joint Genome Institute"/>
            <person name="Lucas S."/>
            <person name="Copeland A."/>
            <person name="Lapidus A."/>
            <person name="Cheng J.-F."/>
            <person name="Bruce D."/>
            <person name="Goodwin L."/>
            <person name="Pitluck S."/>
            <person name="Chertkov O."/>
            <person name="Detter J.C."/>
            <person name="Han C."/>
            <person name="Tapia R."/>
            <person name="Land M."/>
            <person name="Hauser L."/>
            <person name="Kyrpides N."/>
            <person name="Mikhailova N."/>
            <person name="Hazen T.C."/>
            <person name="Woyke T."/>
        </authorList>
    </citation>
    <scope>NUCLEOTIDE SEQUENCE [LARGE SCALE GENOMIC DNA]</scope>
    <source>
        <strain evidence="1 2">JR</strain>
    </source>
</reference>
<dbReference type="EMBL" id="CP002028">
    <property type="protein sequence ID" value="ADG81649.1"/>
    <property type="molecule type" value="Genomic_DNA"/>
</dbReference>
<dbReference type="eggNOG" id="ENOG5032RQG">
    <property type="taxonomic scope" value="Bacteria"/>
</dbReference>
<dbReference type="RefSeq" id="WP_013119670.1">
    <property type="nucleotide sequence ID" value="NC_014152.1"/>
</dbReference>
<proteinExistence type="predicted"/>
<evidence type="ECO:0000313" key="1">
    <source>
        <dbReference type="EMBL" id="ADG81649.1"/>
    </source>
</evidence>
<gene>
    <name evidence="1" type="ordered locus">TherJR_0782</name>
</gene>
<dbReference type="STRING" id="635013.TherJR_0782"/>
<protein>
    <submittedName>
        <fullName evidence="1">Uncharacterized protein</fullName>
    </submittedName>
</protein>
<accession>D5XCM3</accession>
<sequence>MRNFFATVNLNRRRFVVAVLVFFCLLYLSYRIIPHKPALPSRTVIAKALNDTARAGSFIYRLQMKTIINGKEGVYTDIEGRRKGKDRIYIKGRITESDIEFYQIGSTTYTKDQVSDDWIKINDNQLNQQEIFAAELNPLANFGYREIVEVTYDGIVKDREEKVWKYTVKPIVGDSYLEILWKDFVYEFWIDRGSGLLTRGVVTAVSKTNPQDKLKIEVSFDYDTAFEIEPPV</sequence>
<keyword evidence="2" id="KW-1185">Reference proteome</keyword>
<dbReference type="HOGENOM" id="CLU_098229_0_0_9"/>
<organism evidence="1 2">
    <name type="scientific">Thermincola potens (strain JR)</name>
    <dbReference type="NCBI Taxonomy" id="635013"/>
    <lineage>
        <taxon>Bacteria</taxon>
        <taxon>Bacillati</taxon>
        <taxon>Bacillota</taxon>
        <taxon>Clostridia</taxon>
        <taxon>Eubacteriales</taxon>
        <taxon>Thermincolaceae</taxon>
        <taxon>Thermincola</taxon>
    </lineage>
</organism>
<dbReference type="Proteomes" id="UP000002377">
    <property type="component" value="Chromosome"/>
</dbReference>
<dbReference type="KEGG" id="tjr:TherJR_0782"/>